<accession>D0LJM2</accession>
<dbReference type="EC" id="3.1.2.22" evidence="1"/>
<evidence type="ECO:0000256" key="9">
    <source>
        <dbReference type="ARBA" id="ARBA00046047"/>
    </source>
</evidence>
<comment type="catalytic activity">
    <reaction evidence="10">
        <text>S-hexadecanoyl-L-cysteinyl-[protein] + H2O = L-cysteinyl-[protein] + hexadecanoate + H(+)</text>
        <dbReference type="Rhea" id="RHEA:19233"/>
        <dbReference type="Rhea" id="RHEA-COMP:10131"/>
        <dbReference type="Rhea" id="RHEA-COMP:11032"/>
        <dbReference type="ChEBI" id="CHEBI:7896"/>
        <dbReference type="ChEBI" id="CHEBI:15377"/>
        <dbReference type="ChEBI" id="CHEBI:15378"/>
        <dbReference type="ChEBI" id="CHEBI:29950"/>
        <dbReference type="ChEBI" id="CHEBI:74151"/>
        <dbReference type="EC" id="3.1.2.22"/>
    </reaction>
    <physiologicalReaction direction="left-to-right" evidence="10">
        <dbReference type="Rhea" id="RHEA:19234"/>
    </physiologicalReaction>
</comment>
<keyword evidence="13" id="KW-1185">Reference proteome</keyword>
<dbReference type="OrthoDB" id="128799at2"/>
<dbReference type="GO" id="GO:0008474">
    <property type="term" value="F:palmitoyl-(protein) hydrolase activity"/>
    <property type="evidence" value="ECO:0007669"/>
    <property type="project" value="UniProtKB-EC"/>
</dbReference>
<sequence>MPTHRYAYLHGLGSSPRSHKGMALERAFAARGLDFERPDLNRPSFALLDHDAMLSAVDDMDAHTSGGPWCLVGSSLGGWVAARWAERHPERVARLVLLCPGFHLGERWPDVIGAEQMARWEREGALAMADAQGAMVDVHWGFLESARRQPEAPAVPCATRIVHGVRDTVVPVEFSRRYARDHAHVELVELDDDHSLVDSTERVIAEVFDMFGIEPANLSAGS</sequence>
<dbReference type="GO" id="GO:0004553">
    <property type="term" value="F:hydrolase activity, hydrolyzing O-glycosyl compounds"/>
    <property type="evidence" value="ECO:0007669"/>
    <property type="project" value="TreeGrafter"/>
</dbReference>
<dbReference type="InterPro" id="IPR008886">
    <property type="entry name" value="UPF0227/Esterase_YqiA"/>
</dbReference>
<evidence type="ECO:0000256" key="10">
    <source>
        <dbReference type="ARBA" id="ARBA00047409"/>
    </source>
</evidence>
<dbReference type="InterPro" id="IPR000073">
    <property type="entry name" value="AB_hydrolase_1"/>
</dbReference>
<dbReference type="PANTHER" id="PTHR16138:SF7">
    <property type="entry name" value="PALMITOYL-PROTEIN THIOESTERASE ABHD10, MITOCHONDRIAL"/>
    <property type="match status" value="1"/>
</dbReference>
<dbReference type="Pfam" id="PF05728">
    <property type="entry name" value="UPF0227"/>
    <property type="match status" value="1"/>
</dbReference>
<comment type="catalytic activity">
    <reaction evidence="11">
        <text>mycophenolic acid O-acyl-beta-D-glucuronide + H2O = mycophenolate + D-glucuronate + H(+)</text>
        <dbReference type="Rhea" id="RHEA:34179"/>
        <dbReference type="ChEBI" id="CHEBI:15377"/>
        <dbReference type="ChEBI" id="CHEBI:15378"/>
        <dbReference type="ChEBI" id="CHEBI:58720"/>
        <dbReference type="ChEBI" id="CHEBI:62932"/>
        <dbReference type="ChEBI" id="CHEBI:66982"/>
        <dbReference type="EC" id="3.1.1.93"/>
    </reaction>
    <physiologicalReaction direction="left-to-right" evidence="11">
        <dbReference type="Rhea" id="RHEA:34180"/>
    </physiologicalReaction>
</comment>
<dbReference type="Proteomes" id="UP000001880">
    <property type="component" value="Chromosome"/>
</dbReference>
<dbReference type="Gene3D" id="3.40.50.1820">
    <property type="entry name" value="alpha/beta hydrolase"/>
    <property type="match status" value="1"/>
</dbReference>
<dbReference type="KEGG" id="hoh:Hoch_4098"/>
<dbReference type="SUPFAM" id="SSF53474">
    <property type="entry name" value="alpha/beta-Hydrolases"/>
    <property type="match status" value="1"/>
</dbReference>
<dbReference type="ESTHER" id="halo1-d0ljm2">
    <property type="family name" value="abh_upf00227"/>
</dbReference>
<organism evidence="12 13">
    <name type="scientific">Haliangium ochraceum (strain DSM 14365 / JCM 11303 / SMP-2)</name>
    <dbReference type="NCBI Taxonomy" id="502025"/>
    <lineage>
        <taxon>Bacteria</taxon>
        <taxon>Pseudomonadati</taxon>
        <taxon>Myxococcota</taxon>
        <taxon>Polyangia</taxon>
        <taxon>Haliangiales</taxon>
        <taxon>Kofleriaceae</taxon>
        <taxon>Haliangium</taxon>
    </lineage>
</organism>
<dbReference type="HOGENOM" id="CLU_090601_0_0_7"/>
<reference evidence="12 13" key="1">
    <citation type="journal article" date="2010" name="Stand. Genomic Sci.">
        <title>Complete genome sequence of Haliangium ochraceum type strain (SMP-2).</title>
        <authorList>
            <consortium name="US DOE Joint Genome Institute (JGI-PGF)"/>
            <person name="Ivanova N."/>
            <person name="Daum C."/>
            <person name="Lang E."/>
            <person name="Abt B."/>
            <person name="Kopitz M."/>
            <person name="Saunders E."/>
            <person name="Lapidus A."/>
            <person name="Lucas S."/>
            <person name="Glavina Del Rio T."/>
            <person name="Nolan M."/>
            <person name="Tice H."/>
            <person name="Copeland A."/>
            <person name="Cheng J.F."/>
            <person name="Chen F."/>
            <person name="Bruce D."/>
            <person name="Goodwin L."/>
            <person name="Pitluck S."/>
            <person name="Mavromatis K."/>
            <person name="Pati A."/>
            <person name="Mikhailova N."/>
            <person name="Chen A."/>
            <person name="Palaniappan K."/>
            <person name="Land M."/>
            <person name="Hauser L."/>
            <person name="Chang Y.J."/>
            <person name="Jeffries C.D."/>
            <person name="Detter J.C."/>
            <person name="Brettin T."/>
            <person name="Rohde M."/>
            <person name="Goker M."/>
            <person name="Bristow J."/>
            <person name="Markowitz V."/>
            <person name="Eisen J.A."/>
            <person name="Hugenholtz P."/>
            <person name="Kyrpides N.C."/>
            <person name="Klenk H.P."/>
        </authorList>
    </citation>
    <scope>NUCLEOTIDE SEQUENCE [LARGE SCALE GENOMIC DNA]</scope>
    <source>
        <strain evidence="13">DSM 14365 / CIP 107738 / JCM 11303 / AJ 13395 / SMP-2</strain>
    </source>
</reference>
<dbReference type="EMBL" id="CP001804">
    <property type="protein sequence ID" value="ACY16596.1"/>
    <property type="molecule type" value="Genomic_DNA"/>
</dbReference>
<name>D0LJM2_HALO1</name>
<evidence type="ECO:0000256" key="4">
    <source>
        <dbReference type="ARBA" id="ARBA00039132"/>
    </source>
</evidence>
<evidence type="ECO:0000256" key="2">
    <source>
        <dbReference type="ARBA" id="ARBA00022801"/>
    </source>
</evidence>
<evidence type="ECO:0000256" key="11">
    <source>
        <dbReference type="ARBA" id="ARBA00047972"/>
    </source>
</evidence>
<dbReference type="EC" id="3.1.1.93" evidence="4"/>
<evidence type="ECO:0000256" key="6">
    <source>
        <dbReference type="ARBA" id="ARBA00041520"/>
    </source>
</evidence>
<comment type="function">
    <text evidence="9">Acts as an acyl-protein thioesterase that hydrolyzes fatty acids from acylated residues in proteins. Regulates the mitochondrial S-depalmitoylation of the nucleophilic active site residue of peroxiredoxin-5/PRDX5, a key antioxidant protein, therefore modulating mitochondrial antioxidant ability. Also catalyzes the deglucuronidation of mycophenolic acid acyl-glucuronide, an active metabolite of the immunosuppressant drug mycophenolate.</text>
</comment>
<proteinExistence type="predicted"/>
<dbReference type="InterPro" id="IPR052382">
    <property type="entry name" value="ABHD10_acyl-thioesterase"/>
</dbReference>
<keyword evidence="2" id="KW-0378">Hydrolase</keyword>
<evidence type="ECO:0000256" key="5">
    <source>
        <dbReference type="ARBA" id="ARBA00039314"/>
    </source>
</evidence>
<dbReference type="GO" id="GO:0102390">
    <property type="term" value="F:mycophenolic acid acyl-glucuronide esterase activity"/>
    <property type="evidence" value="ECO:0007669"/>
    <property type="project" value="UniProtKB-EC"/>
</dbReference>
<evidence type="ECO:0000256" key="7">
    <source>
        <dbReference type="ARBA" id="ARBA00042645"/>
    </source>
</evidence>
<evidence type="ECO:0000256" key="3">
    <source>
        <dbReference type="ARBA" id="ARBA00022946"/>
    </source>
</evidence>
<evidence type="ECO:0000256" key="8">
    <source>
        <dbReference type="ARBA" id="ARBA00042704"/>
    </source>
</evidence>
<evidence type="ECO:0000313" key="13">
    <source>
        <dbReference type="Proteomes" id="UP000001880"/>
    </source>
</evidence>
<protein>
    <recommendedName>
        <fullName evidence="5">Palmitoyl-protein thioesterase ABHD10, mitochondrial</fullName>
        <ecNumber evidence="4">3.1.1.93</ecNumber>
        <ecNumber evidence="1">3.1.2.22</ecNumber>
    </recommendedName>
    <alternativeName>
        <fullName evidence="7">Acyl-protein thioesterase ABHD10</fullName>
    </alternativeName>
    <alternativeName>
        <fullName evidence="8">Alpha/beta hydrolase domain-containing protein 10</fullName>
    </alternativeName>
    <alternativeName>
        <fullName evidence="6">Mycophenolic acid acyl-glucuronide esterase, mitochondrial</fullName>
    </alternativeName>
</protein>
<dbReference type="InterPro" id="IPR029058">
    <property type="entry name" value="AB_hydrolase_fold"/>
</dbReference>
<evidence type="ECO:0000313" key="12">
    <source>
        <dbReference type="EMBL" id="ACY16596.1"/>
    </source>
</evidence>
<dbReference type="PANTHER" id="PTHR16138">
    <property type="entry name" value="MYCOPHENOLIC ACID ACYL-GLUCURONIDE ESTERASE, MITOCHONDRIAL"/>
    <property type="match status" value="1"/>
</dbReference>
<dbReference type="STRING" id="502025.Hoch_4098"/>
<dbReference type="PRINTS" id="PR00111">
    <property type="entry name" value="ABHYDROLASE"/>
</dbReference>
<dbReference type="AlphaFoldDB" id="D0LJM2"/>
<dbReference type="eggNOG" id="COG1073">
    <property type="taxonomic scope" value="Bacteria"/>
</dbReference>
<gene>
    <name evidence="12" type="ordered locus">Hoch_4098</name>
</gene>
<keyword evidence="3" id="KW-0809">Transit peptide</keyword>
<dbReference type="RefSeq" id="WP_012829194.1">
    <property type="nucleotide sequence ID" value="NC_013440.1"/>
</dbReference>
<evidence type="ECO:0000256" key="1">
    <source>
        <dbReference type="ARBA" id="ARBA00012423"/>
    </source>
</evidence>